<dbReference type="Proteomes" id="UP001458880">
    <property type="component" value="Unassembled WGS sequence"/>
</dbReference>
<proteinExistence type="predicted"/>
<protein>
    <submittedName>
        <fullName evidence="2">Uncharacterized protein</fullName>
    </submittedName>
</protein>
<sequence>MKCRLKEHGSLALMLAAINVTGSSTPPLNFNLQKEKDSWYLGLKSEIVILNRGNIKKATVSQRKSSGKEMKEETRTLHGGNIKKATVSQRKSSGKEMKEETRTLHVPITK</sequence>
<dbReference type="EMBL" id="JASPKY010000103">
    <property type="protein sequence ID" value="KAK9737191.1"/>
    <property type="molecule type" value="Genomic_DNA"/>
</dbReference>
<accession>A0AAW1LNX1</accession>
<feature type="compositionally biased region" description="Basic and acidic residues" evidence="1">
    <location>
        <begin position="66"/>
        <end position="76"/>
    </location>
</feature>
<keyword evidence="3" id="KW-1185">Reference proteome</keyword>
<comment type="caution">
    <text evidence="2">The sequence shown here is derived from an EMBL/GenBank/DDBJ whole genome shotgun (WGS) entry which is preliminary data.</text>
</comment>
<dbReference type="AlphaFoldDB" id="A0AAW1LNX1"/>
<name>A0AAW1LNX1_POPJA</name>
<feature type="region of interest" description="Disordered" evidence="1">
    <location>
        <begin position="59"/>
        <end position="110"/>
    </location>
</feature>
<evidence type="ECO:0000256" key="1">
    <source>
        <dbReference type="SAM" id="MobiDB-lite"/>
    </source>
</evidence>
<evidence type="ECO:0000313" key="3">
    <source>
        <dbReference type="Proteomes" id="UP001458880"/>
    </source>
</evidence>
<organism evidence="2 3">
    <name type="scientific">Popillia japonica</name>
    <name type="common">Japanese beetle</name>
    <dbReference type="NCBI Taxonomy" id="7064"/>
    <lineage>
        <taxon>Eukaryota</taxon>
        <taxon>Metazoa</taxon>
        <taxon>Ecdysozoa</taxon>
        <taxon>Arthropoda</taxon>
        <taxon>Hexapoda</taxon>
        <taxon>Insecta</taxon>
        <taxon>Pterygota</taxon>
        <taxon>Neoptera</taxon>
        <taxon>Endopterygota</taxon>
        <taxon>Coleoptera</taxon>
        <taxon>Polyphaga</taxon>
        <taxon>Scarabaeiformia</taxon>
        <taxon>Scarabaeidae</taxon>
        <taxon>Rutelinae</taxon>
        <taxon>Popillia</taxon>
    </lineage>
</organism>
<feature type="compositionally biased region" description="Basic and acidic residues" evidence="1">
    <location>
        <begin position="93"/>
        <end position="103"/>
    </location>
</feature>
<evidence type="ECO:0000313" key="2">
    <source>
        <dbReference type="EMBL" id="KAK9737191.1"/>
    </source>
</evidence>
<reference evidence="2 3" key="1">
    <citation type="journal article" date="2024" name="BMC Genomics">
        <title>De novo assembly and annotation of Popillia japonica's genome with initial clues to its potential as an invasive pest.</title>
        <authorList>
            <person name="Cucini C."/>
            <person name="Boschi S."/>
            <person name="Funari R."/>
            <person name="Cardaioli E."/>
            <person name="Iannotti N."/>
            <person name="Marturano G."/>
            <person name="Paoli F."/>
            <person name="Bruttini M."/>
            <person name="Carapelli A."/>
            <person name="Frati F."/>
            <person name="Nardi F."/>
        </authorList>
    </citation>
    <scope>NUCLEOTIDE SEQUENCE [LARGE SCALE GENOMIC DNA]</scope>
    <source>
        <strain evidence="2">DMR45628</strain>
    </source>
</reference>
<gene>
    <name evidence="2" type="ORF">QE152_g10925</name>
</gene>